<gene>
    <name evidence="3" type="ORF">BOX15_Mlig021357g1</name>
</gene>
<dbReference type="Pfam" id="PF12530">
    <property type="entry name" value="DUF3730"/>
    <property type="match status" value="1"/>
</dbReference>
<proteinExistence type="predicted"/>
<dbReference type="OrthoDB" id="6125419at2759"/>
<evidence type="ECO:0000313" key="3">
    <source>
        <dbReference type="EMBL" id="PAA70820.1"/>
    </source>
</evidence>
<comment type="caution">
    <text evidence="3">The sequence shown here is derived from an EMBL/GenBank/DDBJ whole genome shotgun (WGS) entry which is preliminary data.</text>
</comment>
<dbReference type="STRING" id="282301.A0A267FAK4"/>
<dbReference type="SUPFAM" id="SSF48371">
    <property type="entry name" value="ARM repeat"/>
    <property type="match status" value="1"/>
</dbReference>
<keyword evidence="4" id="KW-1185">Reference proteome</keyword>
<accession>A0A267FAK4</accession>
<organism evidence="3 4">
    <name type="scientific">Macrostomum lignano</name>
    <dbReference type="NCBI Taxonomy" id="282301"/>
    <lineage>
        <taxon>Eukaryota</taxon>
        <taxon>Metazoa</taxon>
        <taxon>Spiralia</taxon>
        <taxon>Lophotrochozoa</taxon>
        <taxon>Platyhelminthes</taxon>
        <taxon>Rhabditophora</taxon>
        <taxon>Macrostomorpha</taxon>
        <taxon>Macrostomida</taxon>
        <taxon>Macrostomidae</taxon>
        <taxon>Macrostomum</taxon>
    </lineage>
</organism>
<evidence type="ECO:0000256" key="1">
    <source>
        <dbReference type="SAM" id="MobiDB-lite"/>
    </source>
</evidence>
<sequence length="1584" mass="169833">MDYSDELSNLHKLRSQVCDRITAHLGPGGVVTPDNKQRVSGWDKLFDFVCHQSPCVSVPACQSCIGLVANGKFSSSFLLQALLSCSAYKTDFFGLALLAAELDNLKGLDGAAVESGESALLQLARRDRCNLDQVVQAVACCCHGNPANLEQFLATGSSFFTDCLTELNRPGNTLAIRLSILDLLESFYNNSLIVYDLLSNALATVVERQASDAETLAYAWLLIERLSERWQAGELTLCKRFTLLISCVHCLCSSLSVGCRIPKYALDFLIRQLKPDDKDCVVARRFLGAYLLISAASLLLPGWWAACPDLWKLMELAIESAPRAWMAGHVYLPLIACLSIRGIGCLDSDSEASAASASSCSAIATRLLESRLGQPDSPLPDPPPADDMPDLLISVLTNPDSFPTASQLSVVKLICGLAKLDNKSEAEFNRRCERVWLDAEVDLATSLQHRLTRLAPLASQLLWPCRSVASYRLALSSMLTQLTRLSAGGSDNRLAQSLPLALLLHQMRWHRQPRLLAVALDCLGDLAGTAAASRAMQAAVRLAATCSAACYPSLLHSAVRLWSRDDRLFSQLERLLSTWPRAADSTDSRRLELARYRAYIRLAELAPSQRAIVYLDRVFRLATDPNSPDELIVLAIEFIRLLVLAKELELQSTLSRLAPNVTDSGQRASQHLHRRPKLLAAMCRLTGTAGCVRLETEQYQSFIADQVTWLWHLVADSPKRSVSCAALAALGNFRLEDFRPSREVLALCGSQLPPGCSVALLTDSDGTADEQASDREGLGERLQLLPGSVWPQIASQFLHDELDRSSALAFLSGLATKELASLPHRHQSLTSRSAEPGPPSQSSSPLVRHLASQVQSRLQQPGAEPETVSHLCDAHLRVCRSPILTDLRLLVIESRRLPFEGSRHCLLGIVESWTDFAARLLQTLKSADLTAGQGPKKQQRPQKQSTEADWMQFVDTVVSAATKAAHCTAFPLALTGLAGALTAAAGEAAGGNPSSDAAAASWCRSLFNSISAAAFGDRPAALATGTAAAPADAVLWRRAGGDSVLRCAALLCLPAASAAAAAAAAATATTEEPPDLLSLASRLVASLEQQQQQQHQQSQLLAATGLACGDLLSRCISSCPASAVAPLCSRFSRCALAGPPGSGGSLLGLAKLAPALLLSGSADLTSQFSLTASELLKHANYDNEDLCLAVSAHLALALVSGRELRTSSSSEQSSVRDIVESLLLAQRGDTAGTVEAICGTSRGLLIRALLALRDARQSAVEQLRAAYLQLQRAVNHQSGDGGFHSAVAALAAALGSEYQWCRLPLPPAAVRRAGLSEDRYHGDLAAAWNGTTPATGAGVAWILGNLTNWYSVASLKTDAHLWHRLSDSLDYLPDTSLLRAIVATLVAKDSSPELRHLCLDCLLSCTEQGPNTSARPLPPMDWAPAVRQLLLGPARREQAVQCSLAKLLTRLLQFEPLPPGLLPLLQDCLQLPLLSCWCVSAAGRLLQASVSSAAVHSKLDSACRSFLAQQLLPSLLHQAALGRRPGLARCLVRAYCRLADCGQLDCQTAGWVREVADSLLQSADSLPDGARALADRLLQAVGCE</sequence>
<dbReference type="Proteomes" id="UP000215902">
    <property type="component" value="Unassembled WGS sequence"/>
</dbReference>
<dbReference type="InterPro" id="IPR022542">
    <property type="entry name" value="FOCAD/RST1_DUF3730"/>
</dbReference>
<reference evidence="3 4" key="1">
    <citation type="submission" date="2017-06" db="EMBL/GenBank/DDBJ databases">
        <title>A platform for efficient transgenesis in Macrostomum lignano, a flatworm model organism for stem cell research.</title>
        <authorList>
            <person name="Berezikov E."/>
        </authorList>
    </citation>
    <scope>NUCLEOTIDE SEQUENCE [LARGE SCALE GENOMIC DNA]</scope>
    <source>
        <strain evidence="3">DV1</strain>
        <tissue evidence="3">Whole organism</tissue>
    </source>
</reference>
<protein>
    <recommendedName>
        <fullName evidence="2">DUF3730 domain-containing protein</fullName>
    </recommendedName>
</protein>
<feature type="region of interest" description="Disordered" evidence="1">
    <location>
        <begin position="825"/>
        <end position="865"/>
    </location>
</feature>
<name>A0A267FAK4_9PLAT</name>
<dbReference type="EMBL" id="NIVC01001205">
    <property type="protein sequence ID" value="PAA70820.1"/>
    <property type="molecule type" value="Genomic_DNA"/>
</dbReference>
<dbReference type="InterPro" id="IPR016024">
    <property type="entry name" value="ARM-type_fold"/>
</dbReference>
<feature type="domain" description="DUF3730" evidence="2">
    <location>
        <begin position="500"/>
        <end position="730"/>
    </location>
</feature>
<evidence type="ECO:0000259" key="2">
    <source>
        <dbReference type="Pfam" id="PF12530"/>
    </source>
</evidence>
<evidence type="ECO:0000313" key="4">
    <source>
        <dbReference type="Proteomes" id="UP000215902"/>
    </source>
</evidence>